<accession>A0A426XRI3</accession>
<dbReference type="Pfam" id="PF00168">
    <property type="entry name" value="C2"/>
    <property type="match status" value="1"/>
</dbReference>
<dbReference type="EMBL" id="AMZH03018121">
    <property type="protein sequence ID" value="RRT42041.1"/>
    <property type="molecule type" value="Genomic_DNA"/>
</dbReference>
<gene>
    <name evidence="5" type="ORF">B296_00057391</name>
</gene>
<dbReference type="GO" id="GO:0005886">
    <property type="term" value="C:plasma membrane"/>
    <property type="evidence" value="ECO:0007669"/>
    <property type="project" value="TreeGrafter"/>
</dbReference>
<reference evidence="5 6" key="1">
    <citation type="journal article" date="2014" name="Agronomy (Basel)">
        <title>A Draft Genome Sequence for Ensete ventricosum, the Drought-Tolerant Tree Against Hunger.</title>
        <authorList>
            <person name="Harrison J."/>
            <person name="Moore K.A."/>
            <person name="Paszkiewicz K."/>
            <person name="Jones T."/>
            <person name="Grant M."/>
            <person name="Ambacheew D."/>
            <person name="Muzemil S."/>
            <person name="Studholme D.J."/>
        </authorList>
    </citation>
    <scope>NUCLEOTIDE SEQUENCE [LARGE SCALE GENOMIC DNA]</scope>
</reference>
<dbReference type="GO" id="GO:0009395">
    <property type="term" value="P:phospholipid catabolic process"/>
    <property type="evidence" value="ECO:0007669"/>
    <property type="project" value="TreeGrafter"/>
</dbReference>
<dbReference type="SUPFAM" id="SSF49562">
    <property type="entry name" value="C2 domain (Calcium/lipid-binding domain, CaLB)"/>
    <property type="match status" value="1"/>
</dbReference>
<sequence length="253" mass="28412">MAGVVRVIASSVFHGIFGALNNKHRDAEAPALLHGVLEVTVYEANHLHNVIEGLVLQAAESVQEAFKDKLAHTRLFAAVEIGAATVVRTRMAEFQPDNPKWNQSFRVYCAYTSPYVEISVRNRLQVSLAMAVGRAKIPASQLLTGEPVEGWFDLFHDDGLKMHNAQVHAVLKFTPRHRRSMLGRGDLEQLQWTLQRLLPPEDRMRGHSVSGRPQVQPFSSGHPARRRERLPACKQGCGRISTTPWWRPRTSSM</sequence>
<dbReference type="InterPro" id="IPR035892">
    <property type="entry name" value="C2_domain_sf"/>
</dbReference>
<feature type="region of interest" description="Disordered" evidence="3">
    <location>
        <begin position="202"/>
        <end position="229"/>
    </location>
</feature>
<evidence type="ECO:0000256" key="3">
    <source>
        <dbReference type="SAM" id="MobiDB-lite"/>
    </source>
</evidence>
<feature type="domain" description="C2" evidence="4">
    <location>
        <begin position="16"/>
        <end position="152"/>
    </location>
</feature>
<dbReference type="Proteomes" id="UP000287651">
    <property type="component" value="Unassembled WGS sequence"/>
</dbReference>
<name>A0A426XRI3_ENSVE</name>
<organism evidence="5 6">
    <name type="scientific">Ensete ventricosum</name>
    <name type="common">Abyssinian banana</name>
    <name type="synonym">Musa ensete</name>
    <dbReference type="NCBI Taxonomy" id="4639"/>
    <lineage>
        <taxon>Eukaryota</taxon>
        <taxon>Viridiplantae</taxon>
        <taxon>Streptophyta</taxon>
        <taxon>Embryophyta</taxon>
        <taxon>Tracheophyta</taxon>
        <taxon>Spermatophyta</taxon>
        <taxon>Magnoliopsida</taxon>
        <taxon>Liliopsida</taxon>
        <taxon>Zingiberales</taxon>
        <taxon>Musaceae</taxon>
        <taxon>Ensete</taxon>
    </lineage>
</organism>
<dbReference type="InterPro" id="IPR000008">
    <property type="entry name" value="C2_dom"/>
</dbReference>
<dbReference type="InterPro" id="IPR015679">
    <property type="entry name" value="PLipase_D_fam"/>
</dbReference>
<proteinExistence type="predicted"/>
<evidence type="ECO:0000256" key="1">
    <source>
        <dbReference type="ARBA" id="ARBA00022737"/>
    </source>
</evidence>
<comment type="caution">
    <text evidence="5">The sequence shown here is derived from an EMBL/GenBank/DDBJ whole genome shotgun (WGS) entry which is preliminary data.</text>
</comment>
<evidence type="ECO:0000259" key="4">
    <source>
        <dbReference type="PROSITE" id="PS50004"/>
    </source>
</evidence>
<dbReference type="Gene3D" id="2.60.40.150">
    <property type="entry name" value="C2 domain"/>
    <property type="match status" value="1"/>
</dbReference>
<dbReference type="GO" id="GO:0004630">
    <property type="term" value="F:phospholipase D activity"/>
    <property type="evidence" value="ECO:0007669"/>
    <property type="project" value="TreeGrafter"/>
</dbReference>
<evidence type="ECO:0000313" key="6">
    <source>
        <dbReference type="Proteomes" id="UP000287651"/>
    </source>
</evidence>
<dbReference type="PANTHER" id="PTHR18896">
    <property type="entry name" value="PHOSPHOLIPASE D"/>
    <property type="match status" value="1"/>
</dbReference>
<evidence type="ECO:0000313" key="5">
    <source>
        <dbReference type="EMBL" id="RRT42041.1"/>
    </source>
</evidence>
<dbReference type="AlphaFoldDB" id="A0A426XRI3"/>
<evidence type="ECO:0000256" key="2">
    <source>
        <dbReference type="ARBA" id="ARBA00023098"/>
    </source>
</evidence>
<keyword evidence="1" id="KW-0677">Repeat</keyword>
<dbReference type="PANTHER" id="PTHR18896:SF138">
    <property type="entry name" value="PHOSPHOLIPASE D"/>
    <property type="match status" value="1"/>
</dbReference>
<dbReference type="SMART" id="SM00239">
    <property type="entry name" value="C2"/>
    <property type="match status" value="1"/>
</dbReference>
<keyword evidence="2" id="KW-0443">Lipid metabolism</keyword>
<dbReference type="PROSITE" id="PS50004">
    <property type="entry name" value="C2"/>
    <property type="match status" value="1"/>
</dbReference>
<protein>
    <recommendedName>
        <fullName evidence="4">C2 domain-containing protein</fullName>
    </recommendedName>
</protein>